<feature type="transmembrane region" description="Helical" evidence="2">
    <location>
        <begin position="36"/>
        <end position="56"/>
    </location>
</feature>
<evidence type="ECO:0000256" key="1">
    <source>
        <dbReference type="SAM" id="MobiDB-lite"/>
    </source>
</evidence>
<accession>A0A1J4MZG0</accession>
<evidence type="ECO:0000313" key="3">
    <source>
        <dbReference type="EMBL" id="OIJ24650.1"/>
    </source>
</evidence>
<sequence length="124" mass="13055">MTIGLGIILLVLGLVLLTNAVDLPDEVANAIASEPLGWIFVVTGGLAIVIGVLLSVNRSQHTTAVEHRQYDPGPYEPGPYGGGPQGHYPPGPPPQGHYPPAGQPMPGHAPQDQHFGAGYPDRRR</sequence>
<dbReference type="STRING" id="1844.UG56_021800"/>
<feature type="compositionally biased region" description="Pro residues" evidence="1">
    <location>
        <begin position="87"/>
        <end position="103"/>
    </location>
</feature>
<reference evidence="3" key="1">
    <citation type="submission" date="2016-10" db="EMBL/GenBank/DDBJ databases">
        <title>Draft Genome Sequence of Nocardioides luteus Strain BAFB, an Alkane-Degrading Bacterium Isolated from JP-7 Polluted Soil.</title>
        <authorList>
            <person name="Brown L."/>
            <person name="Ruiz O.N."/>
            <person name="Gunasekera T."/>
        </authorList>
    </citation>
    <scope>NUCLEOTIDE SEQUENCE [LARGE SCALE GENOMIC DNA]</scope>
    <source>
        <strain evidence="3">BAFB</strain>
    </source>
</reference>
<keyword evidence="2" id="KW-0472">Membrane</keyword>
<comment type="caution">
    <text evidence="3">The sequence shown here is derived from an EMBL/GenBank/DDBJ whole genome shotgun (WGS) entry which is preliminary data.</text>
</comment>
<name>A0A1J4MZG0_9ACTN</name>
<keyword evidence="2" id="KW-1133">Transmembrane helix</keyword>
<dbReference type="AlphaFoldDB" id="A0A1J4MZG0"/>
<evidence type="ECO:0000313" key="4">
    <source>
        <dbReference type="Proteomes" id="UP000033772"/>
    </source>
</evidence>
<dbReference type="RefSeq" id="WP_045547707.1">
    <property type="nucleotide sequence ID" value="NZ_JZDQ02000035.1"/>
</dbReference>
<dbReference type="Proteomes" id="UP000033772">
    <property type="component" value="Unassembled WGS sequence"/>
</dbReference>
<keyword evidence="2" id="KW-0812">Transmembrane</keyword>
<keyword evidence="4" id="KW-1185">Reference proteome</keyword>
<proteinExistence type="predicted"/>
<protein>
    <submittedName>
        <fullName evidence="3">Uncharacterized protein</fullName>
    </submittedName>
</protein>
<dbReference type="EMBL" id="JZDQ02000035">
    <property type="protein sequence ID" value="OIJ24650.1"/>
    <property type="molecule type" value="Genomic_DNA"/>
</dbReference>
<evidence type="ECO:0000256" key="2">
    <source>
        <dbReference type="SAM" id="Phobius"/>
    </source>
</evidence>
<gene>
    <name evidence="3" type="ORF">UG56_021800</name>
</gene>
<dbReference type="OrthoDB" id="3789827at2"/>
<organism evidence="3 4">
    <name type="scientific">Nocardioides luteus</name>
    <dbReference type="NCBI Taxonomy" id="1844"/>
    <lineage>
        <taxon>Bacteria</taxon>
        <taxon>Bacillati</taxon>
        <taxon>Actinomycetota</taxon>
        <taxon>Actinomycetes</taxon>
        <taxon>Propionibacteriales</taxon>
        <taxon>Nocardioidaceae</taxon>
        <taxon>Nocardioides</taxon>
    </lineage>
</organism>
<feature type="region of interest" description="Disordered" evidence="1">
    <location>
        <begin position="62"/>
        <end position="124"/>
    </location>
</feature>